<dbReference type="STRING" id="686832.A0A0C2Z2X2"/>
<dbReference type="SMART" id="SM00547">
    <property type="entry name" value="ZnF_RBZ"/>
    <property type="match status" value="1"/>
</dbReference>
<dbReference type="Gene3D" id="2.30.30.380">
    <property type="entry name" value="Zn-finger domain of Sec23/24"/>
    <property type="match status" value="1"/>
</dbReference>
<dbReference type="InterPro" id="IPR036443">
    <property type="entry name" value="Znf_RanBP2_sf"/>
</dbReference>
<protein>
    <recommendedName>
        <fullName evidence="10">WLM domain-containing protein</fullName>
    </recommendedName>
</protein>
<evidence type="ECO:0000256" key="4">
    <source>
        <dbReference type="PROSITE-ProRule" id="PRU00322"/>
    </source>
</evidence>
<gene>
    <name evidence="8" type="ORF">M413DRAFT_439304</name>
</gene>
<proteinExistence type="predicted"/>
<evidence type="ECO:0000313" key="8">
    <source>
        <dbReference type="EMBL" id="KIM47632.1"/>
    </source>
</evidence>
<dbReference type="GO" id="GO:0008237">
    <property type="term" value="F:metallopeptidase activity"/>
    <property type="evidence" value="ECO:0007669"/>
    <property type="project" value="TreeGrafter"/>
</dbReference>
<keyword evidence="9" id="KW-1185">Reference proteome</keyword>
<dbReference type="AlphaFoldDB" id="A0A0C2Z2X2"/>
<accession>A0A0C2Z2X2</accession>
<reference evidence="9" key="2">
    <citation type="submission" date="2015-01" db="EMBL/GenBank/DDBJ databases">
        <title>Evolutionary Origins and Diversification of the Mycorrhizal Mutualists.</title>
        <authorList>
            <consortium name="DOE Joint Genome Institute"/>
            <consortium name="Mycorrhizal Genomics Consortium"/>
            <person name="Kohler A."/>
            <person name="Kuo A."/>
            <person name="Nagy L.G."/>
            <person name="Floudas D."/>
            <person name="Copeland A."/>
            <person name="Barry K.W."/>
            <person name="Cichocki N."/>
            <person name="Veneault-Fourrey C."/>
            <person name="LaButti K."/>
            <person name="Lindquist E.A."/>
            <person name="Lipzen A."/>
            <person name="Lundell T."/>
            <person name="Morin E."/>
            <person name="Murat C."/>
            <person name="Riley R."/>
            <person name="Ohm R."/>
            <person name="Sun H."/>
            <person name="Tunlid A."/>
            <person name="Henrissat B."/>
            <person name="Grigoriev I.V."/>
            <person name="Hibbett D.S."/>
            <person name="Martin F."/>
        </authorList>
    </citation>
    <scope>NUCLEOTIDE SEQUENCE [LARGE SCALE GENOMIC DNA]</scope>
    <source>
        <strain evidence="9">h7</strain>
    </source>
</reference>
<dbReference type="PROSITE" id="PS01358">
    <property type="entry name" value="ZF_RANBP2_1"/>
    <property type="match status" value="1"/>
</dbReference>
<dbReference type="PROSITE" id="PS51397">
    <property type="entry name" value="WLM"/>
    <property type="match status" value="1"/>
</dbReference>
<evidence type="ECO:0000313" key="9">
    <source>
        <dbReference type="Proteomes" id="UP000053424"/>
    </source>
</evidence>
<evidence type="ECO:0000259" key="6">
    <source>
        <dbReference type="PROSITE" id="PS50199"/>
    </source>
</evidence>
<keyword evidence="3" id="KW-0862">Zinc</keyword>
<dbReference type="EMBL" id="KN831769">
    <property type="protein sequence ID" value="KIM47632.1"/>
    <property type="molecule type" value="Genomic_DNA"/>
</dbReference>
<dbReference type="HOGENOM" id="CLU_023057_1_1_1"/>
<dbReference type="SUPFAM" id="SSF90209">
    <property type="entry name" value="Ran binding protein zinc finger-like"/>
    <property type="match status" value="1"/>
</dbReference>
<dbReference type="Pfam" id="PF08325">
    <property type="entry name" value="WLM"/>
    <property type="match status" value="1"/>
</dbReference>
<dbReference type="PANTHER" id="PTHR46622">
    <property type="entry name" value="DNA-DEPENDENT METALLOPROTEASE WSS1"/>
    <property type="match status" value="1"/>
</dbReference>
<dbReference type="PANTHER" id="PTHR46622:SF1">
    <property type="entry name" value="DNA-DEPENDENT METALLOPROTEASE WSS1"/>
    <property type="match status" value="1"/>
</dbReference>
<feature type="domain" description="WLM" evidence="7">
    <location>
        <begin position="1"/>
        <end position="202"/>
    </location>
</feature>
<dbReference type="Pfam" id="PF00641">
    <property type="entry name" value="Zn_ribbon_RanBP"/>
    <property type="match status" value="1"/>
</dbReference>
<dbReference type="GO" id="GO:0008270">
    <property type="term" value="F:zinc ion binding"/>
    <property type="evidence" value="ECO:0007669"/>
    <property type="project" value="UniProtKB-KW"/>
</dbReference>
<dbReference type="OrthoDB" id="261960at2759"/>
<sequence>MPDIFVQSFTHLKDKPNADRALHTLQRIASLVKPIMRKRNWVLPVLSEFFPDNPNLLGKSMPNYVNMGQKILVRLRPAHSPDTFFPEADVIQTMLHELTHNVHGPHDDKFYKYLAGLQDEYDALQRSGYAGEGFFSEGKRLGTNVSHNLPPHMARMKALEAAEKRAQTSRVLGSGGRLGGSGRDAGLSPRELAARAAERRIRDDKACGSGVDAQREADKAAKQSIESKVINLTLDSDGDDHHASDSDVVIVEDLHPRRKAPPNALAGPSKTKVAVKSKSFSAPTAGNHSSSSTMLAPSSSVPAKAAKPKRSVPTRKTGPLEWSCPACTLLNPAHALQCDACQMRRPVDEQEGWACLTCGEDGNPNECWTCRWCGVVKLHS</sequence>
<evidence type="ECO:0000259" key="7">
    <source>
        <dbReference type="PROSITE" id="PS51397"/>
    </source>
</evidence>
<feature type="region of interest" description="Disordered" evidence="5">
    <location>
        <begin position="257"/>
        <end position="316"/>
    </location>
</feature>
<name>A0A0C2Z2X2_HEBCY</name>
<dbReference type="InterPro" id="IPR013536">
    <property type="entry name" value="WLM_dom"/>
</dbReference>
<dbReference type="GO" id="GO:0005634">
    <property type="term" value="C:nucleus"/>
    <property type="evidence" value="ECO:0007669"/>
    <property type="project" value="TreeGrafter"/>
</dbReference>
<feature type="compositionally biased region" description="Low complexity" evidence="5">
    <location>
        <begin position="289"/>
        <end position="305"/>
    </location>
</feature>
<feature type="domain" description="RanBP2-type" evidence="6">
    <location>
        <begin position="316"/>
        <end position="347"/>
    </location>
</feature>
<feature type="compositionally biased region" description="Gly residues" evidence="5">
    <location>
        <begin position="173"/>
        <end position="183"/>
    </location>
</feature>
<keyword evidence="1" id="KW-0479">Metal-binding</keyword>
<evidence type="ECO:0008006" key="10">
    <source>
        <dbReference type="Google" id="ProtNLM"/>
    </source>
</evidence>
<keyword evidence="2 4" id="KW-0863">Zinc-finger</keyword>
<feature type="compositionally biased region" description="Polar residues" evidence="5">
    <location>
        <begin position="278"/>
        <end position="288"/>
    </location>
</feature>
<dbReference type="InterPro" id="IPR001876">
    <property type="entry name" value="Znf_RanBP2"/>
</dbReference>
<dbReference type="Proteomes" id="UP000053424">
    <property type="component" value="Unassembled WGS sequence"/>
</dbReference>
<evidence type="ECO:0000256" key="1">
    <source>
        <dbReference type="ARBA" id="ARBA00022723"/>
    </source>
</evidence>
<organism evidence="8 9">
    <name type="scientific">Hebeloma cylindrosporum</name>
    <dbReference type="NCBI Taxonomy" id="76867"/>
    <lineage>
        <taxon>Eukaryota</taxon>
        <taxon>Fungi</taxon>
        <taxon>Dikarya</taxon>
        <taxon>Basidiomycota</taxon>
        <taxon>Agaricomycotina</taxon>
        <taxon>Agaricomycetes</taxon>
        <taxon>Agaricomycetidae</taxon>
        <taxon>Agaricales</taxon>
        <taxon>Agaricineae</taxon>
        <taxon>Hymenogastraceae</taxon>
        <taxon>Hebeloma</taxon>
    </lineage>
</organism>
<evidence type="ECO:0000256" key="2">
    <source>
        <dbReference type="ARBA" id="ARBA00022771"/>
    </source>
</evidence>
<evidence type="ECO:0000256" key="5">
    <source>
        <dbReference type="SAM" id="MobiDB-lite"/>
    </source>
</evidence>
<evidence type="ECO:0000256" key="3">
    <source>
        <dbReference type="ARBA" id="ARBA00022833"/>
    </source>
</evidence>
<reference evidence="8 9" key="1">
    <citation type="submission" date="2014-04" db="EMBL/GenBank/DDBJ databases">
        <authorList>
            <consortium name="DOE Joint Genome Institute"/>
            <person name="Kuo A."/>
            <person name="Gay G."/>
            <person name="Dore J."/>
            <person name="Kohler A."/>
            <person name="Nagy L.G."/>
            <person name="Floudas D."/>
            <person name="Copeland A."/>
            <person name="Barry K.W."/>
            <person name="Cichocki N."/>
            <person name="Veneault-Fourrey C."/>
            <person name="LaButti K."/>
            <person name="Lindquist E.A."/>
            <person name="Lipzen A."/>
            <person name="Lundell T."/>
            <person name="Morin E."/>
            <person name="Murat C."/>
            <person name="Sun H."/>
            <person name="Tunlid A."/>
            <person name="Henrissat B."/>
            <person name="Grigoriev I.V."/>
            <person name="Hibbett D.S."/>
            <person name="Martin F."/>
            <person name="Nordberg H.P."/>
            <person name="Cantor M.N."/>
            <person name="Hua S.X."/>
        </authorList>
    </citation>
    <scope>NUCLEOTIDE SEQUENCE [LARGE SCALE GENOMIC DNA]</scope>
    <source>
        <strain evidence="9">h7</strain>
    </source>
</reference>
<dbReference type="GO" id="GO:0006281">
    <property type="term" value="P:DNA repair"/>
    <property type="evidence" value="ECO:0007669"/>
    <property type="project" value="TreeGrafter"/>
</dbReference>
<dbReference type="InterPro" id="IPR053000">
    <property type="entry name" value="WSS1-like_metalloprotease"/>
</dbReference>
<dbReference type="PROSITE" id="PS50199">
    <property type="entry name" value="ZF_RANBP2_2"/>
    <property type="match status" value="1"/>
</dbReference>
<feature type="region of interest" description="Disordered" evidence="5">
    <location>
        <begin position="168"/>
        <end position="187"/>
    </location>
</feature>